<feature type="region of interest" description="Disordered" evidence="3">
    <location>
        <begin position="1"/>
        <end position="24"/>
    </location>
</feature>
<sequence>MEIHKDMGDQTSHSPGATTHSPANKRRMALMTTQRVAIVTGAAGGLGLAVAKQLGEDGYALFLLDRDADGLRASADVLRADGYTTDTEVCDLTDSASVARAVDAHTRLGTLKALANIAGIWARGRLAEVSVEDFDLLVGIKLRGDFLTIKSAIPWMQQNGGGAIVNISSMSGRTSSQQTSTSYVAANAGIIGLTMSAAKQYAVDNIRVNCIAPGMIDTPMMANYTPEELGAICREIPLGRLSDPSEIADVVSFLISEKASYITGETINANGGMFMV</sequence>
<dbReference type="PANTHER" id="PTHR42760">
    <property type="entry name" value="SHORT-CHAIN DEHYDROGENASES/REDUCTASES FAMILY MEMBER"/>
    <property type="match status" value="1"/>
</dbReference>
<dbReference type="Gene3D" id="3.40.50.720">
    <property type="entry name" value="NAD(P)-binding Rossmann-like Domain"/>
    <property type="match status" value="1"/>
</dbReference>
<keyword evidence="5" id="KW-1185">Reference proteome</keyword>
<dbReference type="SUPFAM" id="SSF51735">
    <property type="entry name" value="NAD(P)-binding Rossmann-fold domains"/>
    <property type="match status" value="1"/>
</dbReference>
<dbReference type="PRINTS" id="PR00080">
    <property type="entry name" value="SDRFAMILY"/>
</dbReference>
<dbReference type="Proteomes" id="UP000291758">
    <property type="component" value="Chromosome"/>
</dbReference>
<evidence type="ECO:0000256" key="3">
    <source>
        <dbReference type="SAM" id="MobiDB-lite"/>
    </source>
</evidence>
<dbReference type="PANTHER" id="PTHR42760:SF133">
    <property type="entry name" value="3-OXOACYL-[ACYL-CARRIER-PROTEIN] REDUCTASE"/>
    <property type="match status" value="1"/>
</dbReference>
<proteinExistence type="inferred from homology"/>
<dbReference type="Pfam" id="PF13561">
    <property type="entry name" value="adh_short_C2"/>
    <property type="match status" value="1"/>
</dbReference>
<organism evidence="4 5">
    <name type="scientific">Xylanimonas allomyrinae</name>
    <dbReference type="NCBI Taxonomy" id="2509459"/>
    <lineage>
        <taxon>Bacteria</taxon>
        <taxon>Bacillati</taxon>
        <taxon>Actinomycetota</taxon>
        <taxon>Actinomycetes</taxon>
        <taxon>Micrococcales</taxon>
        <taxon>Promicromonosporaceae</taxon>
        <taxon>Xylanimonas</taxon>
    </lineage>
</organism>
<dbReference type="KEGG" id="xyl:ET495_06510"/>
<name>A0A4V0YE47_9MICO</name>
<dbReference type="InterPro" id="IPR036291">
    <property type="entry name" value="NAD(P)-bd_dom_sf"/>
</dbReference>
<dbReference type="EMBL" id="CP035495">
    <property type="protein sequence ID" value="QAY62951.1"/>
    <property type="molecule type" value="Genomic_DNA"/>
</dbReference>
<keyword evidence="2" id="KW-0560">Oxidoreductase</keyword>
<evidence type="ECO:0000256" key="1">
    <source>
        <dbReference type="ARBA" id="ARBA00006484"/>
    </source>
</evidence>
<protein>
    <submittedName>
        <fullName evidence="4">SDR family oxidoreductase</fullName>
    </submittedName>
</protein>
<gene>
    <name evidence="4" type="ORF">ET495_06510</name>
</gene>
<feature type="compositionally biased region" description="Polar residues" evidence="3">
    <location>
        <begin position="9"/>
        <end position="22"/>
    </location>
</feature>
<dbReference type="GO" id="GO:0016616">
    <property type="term" value="F:oxidoreductase activity, acting on the CH-OH group of donors, NAD or NADP as acceptor"/>
    <property type="evidence" value="ECO:0007669"/>
    <property type="project" value="TreeGrafter"/>
</dbReference>
<dbReference type="InterPro" id="IPR002347">
    <property type="entry name" value="SDR_fam"/>
</dbReference>
<dbReference type="FunFam" id="3.40.50.720:FF:000173">
    <property type="entry name" value="3-oxoacyl-[acyl-carrier protein] reductase"/>
    <property type="match status" value="1"/>
</dbReference>
<evidence type="ECO:0000313" key="5">
    <source>
        <dbReference type="Proteomes" id="UP000291758"/>
    </source>
</evidence>
<dbReference type="AlphaFoldDB" id="A0A4V0YE47"/>
<evidence type="ECO:0000313" key="4">
    <source>
        <dbReference type="EMBL" id="QAY62951.1"/>
    </source>
</evidence>
<dbReference type="PRINTS" id="PR00081">
    <property type="entry name" value="GDHRDH"/>
</dbReference>
<comment type="similarity">
    <text evidence="1">Belongs to the short-chain dehydrogenases/reductases (SDR) family.</text>
</comment>
<accession>A0A4V0YE47</accession>
<reference evidence="4 5" key="1">
    <citation type="submission" date="2019-01" db="EMBL/GenBank/DDBJ databases">
        <title>Genome sequencing of strain 2JSPR-7.</title>
        <authorList>
            <person name="Heo J."/>
            <person name="Kim S.-J."/>
            <person name="Kim J.-S."/>
            <person name="Hong S.-B."/>
            <person name="Kwon S.-W."/>
        </authorList>
    </citation>
    <scope>NUCLEOTIDE SEQUENCE [LARGE SCALE GENOMIC DNA]</scope>
    <source>
        <strain evidence="4 5">2JSPR-7</strain>
    </source>
</reference>
<evidence type="ECO:0000256" key="2">
    <source>
        <dbReference type="ARBA" id="ARBA00023002"/>
    </source>
</evidence>
<dbReference type="OrthoDB" id="4288312at2"/>